<name>A0A7M1LFY8_9BACT</name>
<proteinExistence type="predicted"/>
<dbReference type="Proteomes" id="UP000594749">
    <property type="component" value="Chromosome"/>
</dbReference>
<dbReference type="AlphaFoldDB" id="A0A7M1LFY8"/>
<sequence length="512" mass="58708">MAKRSKKKGGIPIVAINRATENTFVLDDNIINNYEMSKRGGRKEFFITYIPYRDIVTTNVEINRATPDNEIADAITIKTYEDLSLDPGDDYKITYLEVPANSNDSRYYNVFAINNTLLSGDLEPIANHTRYIDYVAKAPFLMSALYKRNIVVPSGVDCFVYLQKDDAFLTIYQNGEYFDSRSLRYNLKFIHDKYTELTGNRVPEQEFYDDLSRNGANISNDPVSRDFMIQIFDDMIFYIGDITNSISKINNIKIDNMYFGTDIGDIPGIEVFIQDRLGLNYKAFDFSIAINQKDFDLTQLDVLMMLMAQEYILNKDDSYNYTPYGRPPALNQRESGKLLGICALAFIAAMAYPIYQYGYGFYNQKVAEKTEKEFAIKDAERNRVRNTLADLQQQIDDTVKKFEEQNGILTKRVETLDAMFDKKVNYPLRSKAVYDISGMVNSNEGMLTRIESNDENMTFSVRTETEKKMTELLKNISNTDGYSVDTKSIILDENNATVAYESNVSVNVEVVR</sequence>
<dbReference type="RefSeq" id="WP_025803585.1">
    <property type="nucleotide sequence ID" value="NZ_CP053842.1"/>
</dbReference>
<dbReference type="OrthoDB" id="5372287at2"/>
<reference evidence="1 2" key="1">
    <citation type="submission" date="2020-10" db="EMBL/GenBank/DDBJ databases">
        <title>Campylobacter and Helicobacter PacBio genomes.</title>
        <authorList>
            <person name="Lane C."/>
        </authorList>
    </citation>
    <scope>NUCLEOTIDE SEQUENCE [LARGE SCALE GENOMIC DNA]</scope>
    <source>
        <strain evidence="1 2">2016D-0077</strain>
    </source>
</reference>
<gene>
    <name evidence="1" type="ORF">IMC76_08445</name>
</gene>
<keyword evidence="2" id="KW-1185">Reference proteome</keyword>
<protein>
    <submittedName>
        <fullName evidence="1">Uncharacterized protein</fullName>
    </submittedName>
</protein>
<dbReference type="EMBL" id="CP063078">
    <property type="protein sequence ID" value="QOQ87223.1"/>
    <property type="molecule type" value="Genomic_DNA"/>
</dbReference>
<evidence type="ECO:0000313" key="1">
    <source>
        <dbReference type="EMBL" id="QOQ87223.1"/>
    </source>
</evidence>
<accession>A0A7M1LFY8</accession>
<evidence type="ECO:0000313" key="2">
    <source>
        <dbReference type="Proteomes" id="UP000594749"/>
    </source>
</evidence>
<organism evidence="1 2">
    <name type="scientific">Campylobacter corcagiensis</name>
    <dbReference type="NCBI Taxonomy" id="1448857"/>
    <lineage>
        <taxon>Bacteria</taxon>
        <taxon>Pseudomonadati</taxon>
        <taxon>Campylobacterota</taxon>
        <taxon>Epsilonproteobacteria</taxon>
        <taxon>Campylobacterales</taxon>
        <taxon>Campylobacteraceae</taxon>
        <taxon>Campylobacter</taxon>
    </lineage>
</organism>